<organism evidence="14 15">
    <name type="scientific">Leucocoprinus birnbaumii</name>
    <dbReference type="NCBI Taxonomy" id="56174"/>
    <lineage>
        <taxon>Eukaryota</taxon>
        <taxon>Fungi</taxon>
        <taxon>Dikarya</taxon>
        <taxon>Basidiomycota</taxon>
        <taxon>Agaricomycotina</taxon>
        <taxon>Agaricomycetes</taxon>
        <taxon>Agaricomycetidae</taxon>
        <taxon>Agaricales</taxon>
        <taxon>Agaricineae</taxon>
        <taxon>Agaricaceae</taxon>
        <taxon>Leucocoprinus</taxon>
    </lineage>
</organism>
<evidence type="ECO:0000256" key="1">
    <source>
        <dbReference type="ARBA" id="ARBA00004141"/>
    </source>
</evidence>
<evidence type="ECO:0000256" key="11">
    <source>
        <dbReference type="ARBA" id="ARBA00047375"/>
    </source>
</evidence>
<dbReference type="GO" id="GO:0005789">
    <property type="term" value="C:endoplasmic reticulum membrane"/>
    <property type="evidence" value="ECO:0007669"/>
    <property type="project" value="TreeGrafter"/>
</dbReference>
<dbReference type="EC" id="2.3.1.-" evidence="12"/>
<keyword evidence="9 12" id="KW-0472">Membrane</keyword>
<feature type="transmembrane region" description="Helical" evidence="12">
    <location>
        <begin position="152"/>
        <end position="172"/>
    </location>
</feature>
<feature type="transmembrane region" description="Helical" evidence="12">
    <location>
        <begin position="232"/>
        <end position="250"/>
    </location>
</feature>
<evidence type="ECO:0000256" key="7">
    <source>
        <dbReference type="ARBA" id="ARBA00022989"/>
    </source>
</evidence>
<dbReference type="InterPro" id="IPR002076">
    <property type="entry name" value="ELO_fam"/>
</dbReference>
<dbReference type="AlphaFoldDB" id="A0AAD5YQW0"/>
<evidence type="ECO:0000256" key="13">
    <source>
        <dbReference type="SAM" id="MobiDB-lite"/>
    </source>
</evidence>
<accession>A0AAD5YQW0</accession>
<feature type="transmembrane region" description="Helical" evidence="12">
    <location>
        <begin position="20"/>
        <end position="40"/>
    </location>
</feature>
<dbReference type="PANTHER" id="PTHR11157:SF134">
    <property type="entry name" value="ELONGATION OF FATTY ACIDS PROTEIN 1-RELATED"/>
    <property type="match status" value="1"/>
</dbReference>
<keyword evidence="3 12" id="KW-0444">Lipid biosynthesis</keyword>
<keyword evidence="7 12" id="KW-1133">Transmembrane helix</keyword>
<evidence type="ECO:0000256" key="8">
    <source>
        <dbReference type="ARBA" id="ARBA00023098"/>
    </source>
</evidence>
<comment type="catalytic activity">
    <reaction evidence="11">
        <text>a very-long-chain acyl-CoA + malonyl-CoA + H(+) = a very-long-chain 3-oxoacyl-CoA + CO2 + CoA</text>
        <dbReference type="Rhea" id="RHEA:32727"/>
        <dbReference type="ChEBI" id="CHEBI:15378"/>
        <dbReference type="ChEBI" id="CHEBI:16526"/>
        <dbReference type="ChEBI" id="CHEBI:57287"/>
        <dbReference type="ChEBI" id="CHEBI:57384"/>
        <dbReference type="ChEBI" id="CHEBI:90725"/>
        <dbReference type="ChEBI" id="CHEBI:90736"/>
        <dbReference type="EC" id="2.3.1.199"/>
    </reaction>
</comment>
<evidence type="ECO:0000256" key="5">
    <source>
        <dbReference type="ARBA" id="ARBA00022692"/>
    </source>
</evidence>
<feature type="transmembrane region" description="Helical" evidence="12">
    <location>
        <begin position="184"/>
        <end position="205"/>
    </location>
</feature>
<dbReference type="PROSITE" id="PS01188">
    <property type="entry name" value="ELO"/>
    <property type="match status" value="1"/>
</dbReference>
<comment type="subcellular location">
    <subcellularLocation>
        <location evidence="1">Membrane</location>
        <topology evidence="1">Multi-pass membrane protein</topology>
    </subcellularLocation>
</comment>
<feature type="region of interest" description="Disordered" evidence="13">
    <location>
        <begin position="257"/>
        <end position="278"/>
    </location>
</feature>
<dbReference type="PANTHER" id="PTHR11157">
    <property type="entry name" value="FATTY ACID ACYL TRANSFERASE-RELATED"/>
    <property type="match status" value="1"/>
</dbReference>
<dbReference type="GO" id="GO:0034626">
    <property type="term" value="P:fatty acid elongation, polyunsaturated fatty acid"/>
    <property type="evidence" value="ECO:0007669"/>
    <property type="project" value="TreeGrafter"/>
</dbReference>
<keyword evidence="4 12" id="KW-0808">Transferase</keyword>
<dbReference type="GO" id="GO:0042761">
    <property type="term" value="P:very long-chain fatty acid biosynthetic process"/>
    <property type="evidence" value="ECO:0007669"/>
    <property type="project" value="TreeGrafter"/>
</dbReference>
<keyword evidence="15" id="KW-1185">Reference proteome</keyword>
<name>A0AAD5YQW0_9AGAR</name>
<feature type="transmembrane region" description="Helical" evidence="12">
    <location>
        <begin position="52"/>
        <end position="72"/>
    </location>
</feature>
<comment type="similarity">
    <text evidence="2 12">Belongs to the ELO family.</text>
</comment>
<evidence type="ECO:0000256" key="3">
    <source>
        <dbReference type="ARBA" id="ARBA00022516"/>
    </source>
</evidence>
<feature type="compositionally biased region" description="Polar residues" evidence="13">
    <location>
        <begin position="257"/>
        <end position="267"/>
    </location>
</feature>
<feature type="transmembrane region" description="Helical" evidence="12">
    <location>
        <begin position="128"/>
        <end position="146"/>
    </location>
</feature>
<dbReference type="Pfam" id="PF01151">
    <property type="entry name" value="ELO"/>
    <property type="match status" value="1"/>
</dbReference>
<dbReference type="GO" id="GO:0034625">
    <property type="term" value="P:fatty acid elongation, monounsaturated fatty acid"/>
    <property type="evidence" value="ECO:0007669"/>
    <property type="project" value="TreeGrafter"/>
</dbReference>
<comment type="catalytic activity">
    <reaction evidence="12">
        <text>an acyl-CoA + malonyl-CoA + H(+) = a 3-oxoacyl-CoA + CO2 + CoA</text>
        <dbReference type="Rhea" id="RHEA:50252"/>
        <dbReference type="ChEBI" id="CHEBI:15378"/>
        <dbReference type="ChEBI" id="CHEBI:16526"/>
        <dbReference type="ChEBI" id="CHEBI:57287"/>
        <dbReference type="ChEBI" id="CHEBI:57384"/>
        <dbReference type="ChEBI" id="CHEBI:58342"/>
        <dbReference type="ChEBI" id="CHEBI:90726"/>
    </reaction>
    <physiologicalReaction direction="left-to-right" evidence="12">
        <dbReference type="Rhea" id="RHEA:50253"/>
    </physiologicalReaction>
</comment>
<keyword evidence="10 12" id="KW-0275">Fatty acid biosynthesis</keyword>
<dbReference type="Proteomes" id="UP001213000">
    <property type="component" value="Unassembled WGS sequence"/>
</dbReference>
<feature type="transmembrane region" description="Helical" evidence="12">
    <location>
        <begin position="100"/>
        <end position="121"/>
    </location>
</feature>
<evidence type="ECO:0000256" key="6">
    <source>
        <dbReference type="ARBA" id="ARBA00022832"/>
    </source>
</evidence>
<evidence type="ECO:0000313" key="14">
    <source>
        <dbReference type="EMBL" id="KAJ3567251.1"/>
    </source>
</evidence>
<reference evidence="14" key="1">
    <citation type="submission" date="2022-07" db="EMBL/GenBank/DDBJ databases">
        <title>Genome Sequence of Leucocoprinus birnbaumii.</title>
        <authorList>
            <person name="Buettner E."/>
        </authorList>
    </citation>
    <scope>NUCLEOTIDE SEQUENCE</scope>
    <source>
        <strain evidence="14">VT141</strain>
    </source>
</reference>
<evidence type="ECO:0000256" key="2">
    <source>
        <dbReference type="ARBA" id="ARBA00007263"/>
    </source>
</evidence>
<dbReference type="GO" id="GO:0030148">
    <property type="term" value="P:sphingolipid biosynthetic process"/>
    <property type="evidence" value="ECO:0007669"/>
    <property type="project" value="TreeGrafter"/>
</dbReference>
<evidence type="ECO:0000256" key="9">
    <source>
        <dbReference type="ARBA" id="ARBA00023136"/>
    </source>
</evidence>
<evidence type="ECO:0000313" key="15">
    <source>
        <dbReference type="Proteomes" id="UP001213000"/>
    </source>
</evidence>
<dbReference type="GO" id="GO:0009922">
    <property type="term" value="F:fatty acid elongase activity"/>
    <property type="evidence" value="ECO:0007669"/>
    <property type="project" value="UniProtKB-EC"/>
</dbReference>
<proteinExistence type="inferred from homology"/>
<protein>
    <recommendedName>
        <fullName evidence="12">Elongation of fatty acids protein</fullName>
        <ecNumber evidence="12">2.3.1.-</ecNumber>
    </recommendedName>
</protein>
<evidence type="ECO:0000256" key="10">
    <source>
        <dbReference type="ARBA" id="ARBA00023160"/>
    </source>
</evidence>
<evidence type="ECO:0000256" key="4">
    <source>
        <dbReference type="ARBA" id="ARBA00022679"/>
    </source>
</evidence>
<gene>
    <name evidence="14" type="ORF">NP233_g6483</name>
</gene>
<dbReference type="InterPro" id="IPR030457">
    <property type="entry name" value="ELO_CS"/>
</dbReference>
<keyword evidence="6 12" id="KW-0276">Fatty acid metabolism</keyword>
<evidence type="ECO:0000256" key="12">
    <source>
        <dbReference type="RuleBase" id="RU361115"/>
    </source>
</evidence>
<sequence length="278" mass="32215">MNLPHYLVSFTPGVTPLSTAVEVLPMLAGYLAFIFSAKAFMTDRKPYQLTSLFRAHNLCLSFASAILLALMLHEVAPQVWQHGFRHTLCSPKTLTPRLEFYYILNYYFKFVELFDTVFLVLKKKPLKFLHVYHHAATAWLCYLILYARVPGAWTAISLNLTVHVVMYYYYYATAGGARFWWKEYLTVTQIGQFIIDLLMIIYGVYEHYAHNYYQYLPHSGDCSLGRLKHGELYTFAIFLSYLGLFVNFYMQTYTRLPSKSKSKNPGASCNGKDIITVR</sequence>
<dbReference type="EMBL" id="JANIEX010000426">
    <property type="protein sequence ID" value="KAJ3567251.1"/>
    <property type="molecule type" value="Genomic_DNA"/>
</dbReference>
<dbReference type="GO" id="GO:0019367">
    <property type="term" value="P:fatty acid elongation, saturated fatty acid"/>
    <property type="evidence" value="ECO:0007669"/>
    <property type="project" value="TreeGrafter"/>
</dbReference>
<keyword evidence="5 12" id="KW-0812">Transmembrane</keyword>
<keyword evidence="8 12" id="KW-0443">Lipid metabolism</keyword>
<comment type="caution">
    <text evidence="14">The sequence shown here is derived from an EMBL/GenBank/DDBJ whole genome shotgun (WGS) entry which is preliminary data.</text>
</comment>